<name>A0AAE0FH31_9CHLO</name>
<proteinExistence type="predicted"/>
<dbReference type="SUPFAM" id="SSF50939">
    <property type="entry name" value="Sialidases"/>
    <property type="match status" value="1"/>
</dbReference>
<evidence type="ECO:0000313" key="3">
    <source>
        <dbReference type="EMBL" id="KAK3259512.1"/>
    </source>
</evidence>
<reference evidence="3 4" key="1">
    <citation type="journal article" date="2015" name="Genome Biol. Evol.">
        <title>Comparative Genomics of a Bacterivorous Green Alga Reveals Evolutionary Causalities and Consequences of Phago-Mixotrophic Mode of Nutrition.</title>
        <authorList>
            <person name="Burns J.A."/>
            <person name="Paasch A."/>
            <person name="Narechania A."/>
            <person name="Kim E."/>
        </authorList>
    </citation>
    <scope>NUCLEOTIDE SEQUENCE [LARGE SCALE GENOMIC DNA]</scope>
    <source>
        <strain evidence="3 4">PLY_AMNH</strain>
    </source>
</reference>
<gene>
    <name evidence="3" type="ORF">CYMTET_31495</name>
</gene>
<feature type="chain" id="PRO_5042075062" description="Sialidase domain-containing protein" evidence="1">
    <location>
        <begin position="23"/>
        <end position="440"/>
    </location>
</feature>
<dbReference type="Pfam" id="PF13088">
    <property type="entry name" value="BNR_2"/>
    <property type="match status" value="1"/>
</dbReference>
<evidence type="ECO:0000313" key="4">
    <source>
        <dbReference type="Proteomes" id="UP001190700"/>
    </source>
</evidence>
<evidence type="ECO:0000256" key="1">
    <source>
        <dbReference type="SAM" id="SignalP"/>
    </source>
</evidence>
<accession>A0AAE0FH31</accession>
<dbReference type="PANTHER" id="PTHR43752:SF2">
    <property type="entry name" value="BNR_ASP-BOX REPEAT FAMILY PROTEIN"/>
    <property type="match status" value="1"/>
</dbReference>
<dbReference type="CDD" id="cd15482">
    <property type="entry name" value="Sialidase_non-viral"/>
    <property type="match status" value="1"/>
</dbReference>
<dbReference type="InterPro" id="IPR011040">
    <property type="entry name" value="Sialidase"/>
</dbReference>
<dbReference type="InterPro" id="IPR036278">
    <property type="entry name" value="Sialidase_sf"/>
</dbReference>
<dbReference type="PANTHER" id="PTHR43752">
    <property type="entry name" value="BNR/ASP-BOX REPEAT FAMILY PROTEIN"/>
    <property type="match status" value="1"/>
</dbReference>
<feature type="signal peptide" evidence="1">
    <location>
        <begin position="1"/>
        <end position="22"/>
    </location>
</feature>
<dbReference type="Gene3D" id="2.120.10.10">
    <property type="match status" value="1"/>
</dbReference>
<dbReference type="EMBL" id="LGRX02018680">
    <property type="protein sequence ID" value="KAK3259512.1"/>
    <property type="molecule type" value="Genomic_DNA"/>
</dbReference>
<organism evidence="3 4">
    <name type="scientific">Cymbomonas tetramitiformis</name>
    <dbReference type="NCBI Taxonomy" id="36881"/>
    <lineage>
        <taxon>Eukaryota</taxon>
        <taxon>Viridiplantae</taxon>
        <taxon>Chlorophyta</taxon>
        <taxon>Pyramimonadophyceae</taxon>
        <taxon>Pyramimonadales</taxon>
        <taxon>Pyramimonadaceae</taxon>
        <taxon>Cymbomonas</taxon>
    </lineage>
</organism>
<protein>
    <recommendedName>
        <fullName evidence="2">Sialidase domain-containing protein</fullName>
    </recommendedName>
</protein>
<comment type="caution">
    <text evidence="3">The sequence shown here is derived from an EMBL/GenBank/DDBJ whole genome shotgun (WGS) entry which is preliminary data.</text>
</comment>
<sequence length="440" mass="48973">MEFLTVLAFIAVFGSYDATSWALLYPDRATAGSARVDEDNAADMTRAHHVEVHLMGYNDNQSDGGSVNTFVDWGQRRLEDAMEERPPARAIPARDAAAPPKLQAAAVMHSELVLSGKPLRPQQHSASIVETEPGVLLAAWFAGTWEREPDVGIWTARRRLDGSAWDPPQEVVRPVKGVPTWNPVLLKYGEEILLFYKVGLFAYSWSGWLVRSSDGGRTWGKPRRLGKGCFGPAKNKPLVLSDGTILAPSSEEIKQGRQDAWESHFEESTDGGLSWRRLRPIPFIGKMIQPSIWLATDGTVRMVGRTRMEPARQRFMALARCDERGHRCAAAKLTTVPCPNSGLDALKLQDGRVVVIYNHSFKEGFAARNVLALQISEDDGDSWRRILTLEQQTGLFEFSYPSVIQAANGMVHVIYTYSTHPRGQGGRENLKHVILDPKLF</sequence>
<keyword evidence="4" id="KW-1185">Reference proteome</keyword>
<keyword evidence="1" id="KW-0732">Signal</keyword>
<dbReference type="AlphaFoldDB" id="A0AAE0FH31"/>
<evidence type="ECO:0000259" key="2">
    <source>
        <dbReference type="Pfam" id="PF13088"/>
    </source>
</evidence>
<dbReference type="Proteomes" id="UP001190700">
    <property type="component" value="Unassembled WGS sequence"/>
</dbReference>
<feature type="domain" description="Sialidase" evidence="2">
    <location>
        <begin position="135"/>
        <end position="413"/>
    </location>
</feature>